<feature type="compositionally biased region" description="Basic and acidic residues" evidence="2">
    <location>
        <begin position="426"/>
        <end position="436"/>
    </location>
</feature>
<dbReference type="KEGG" id="sur:STAUR_4262"/>
<evidence type="ECO:0000313" key="5">
    <source>
        <dbReference type="EMBL" id="ADO72042.1"/>
    </source>
</evidence>
<dbReference type="eggNOG" id="COG5316">
    <property type="taxonomic scope" value="Bacteria"/>
</dbReference>
<evidence type="ECO:0000313" key="6">
    <source>
        <dbReference type="Proteomes" id="UP000001351"/>
    </source>
</evidence>
<feature type="domain" description="DUF4139" evidence="3">
    <location>
        <begin position="229"/>
        <end position="319"/>
    </location>
</feature>
<name>E3FSD1_STIAD</name>
<dbReference type="AlphaFoldDB" id="E3FSD1"/>
<evidence type="ECO:0000256" key="2">
    <source>
        <dbReference type="SAM" id="MobiDB-lite"/>
    </source>
</evidence>
<accession>E3FSD1</accession>
<gene>
    <name evidence="5" type="ordered locus">STAUR_4262</name>
</gene>
<dbReference type="InterPro" id="IPR037291">
    <property type="entry name" value="DUF4139"/>
</dbReference>
<evidence type="ECO:0000256" key="1">
    <source>
        <dbReference type="SAM" id="Coils"/>
    </source>
</evidence>
<feature type="region of interest" description="Disordered" evidence="2">
    <location>
        <begin position="294"/>
        <end position="442"/>
    </location>
</feature>
<dbReference type="HOGENOM" id="CLU_375854_0_0_7"/>
<proteinExistence type="predicted"/>
<keyword evidence="1" id="KW-0175">Coiled coil</keyword>
<reference evidence="5 6" key="1">
    <citation type="journal article" date="2011" name="Mol. Biol. Evol.">
        <title>Comparative genomic analysis of fruiting body formation in Myxococcales.</title>
        <authorList>
            <person name="Huntley S."/>
            <person name="Hamann N."/>
            <person name="Wegener-Feldbrugge S."/>
            <person name="Treuner-Lange A."/>
            <person name="Kube M."/>
            <person name="Reinhardt R."/>
            <person name="Klages S."/>
            <person name="Muller R."/>
            <person name="Ronning C.M."/>
            <person name="Nierman W.C."/>
            <person name="Sogaard-Andersen L."/>
        </authorList>
    </citation>
    <scope>NUCLEOTIDE SEQUENCE [LARGE SCALE GENOMIC DNA]</scope>
    <source>
        <strain evidence="5 6">DW4/3-1</strain>
    </source>
</reference>
<feature type="compositionally biased region" description="Pro residues" evidence="2">
    <location>
        <begin position="331"/>
        <end position="345"/>
    </location>
</feature>
<evidence type="ECO:0000259" key="4">
    <source>
        <dbReference type="Pfam" id="PF13600"/>
    </source>
</evidence>
<keyword evidence="6" id="KW-1185">Reference proteome</keyword>
<protein>
    <submittedName>
        <fullName evidence="5">Conserved uncharacterized protein</fullName>
    </submittedName>
</protein>
<dbReference type="InterPro" id="IPR011935">
    <property type="entry name" value="CHP02231"/>
</dbReference>
<feature type="domain" description="DUF4140" evidence="4">
    <location>
        <begin position="31"/>
        <end position="132"/>
    </location>
</feature>
<dbReference type="EMBL" id="CP002271">
    <property type="protein sequence ID" value="ADO72042.1"/>
    <property type="molecule type" value="Genomic_DNA"/>
</dbReference>
<organism evidence="5 6">
    <name type="scientific">Stigmatella aurantiaca (strain DW4/3-1)</name>
    <dbReference type="NCBI Taxonomy" id="378806"/>
    <lineage>
        <taxon>Bacteria</taxon>
        <taxon>Pseudomonadati</taxon>
        <taxon>Myxococcota</taxon>
        <taxon>Myxococcia</taxon>
        <taxon>Myxococcales</taxon>
        <taxon>Cystobacterineae</taxon>
        <taxon>Archangiaceae</taxon>
        <taxon>Stigmatella</taxon>
    </lineage>
</organism>
<evidence type="ECO:0000259" key="3">
    <source>
        <dbReference type="Pfam" id="PF13598"/>
    </source>
</evidence>
<feature type="compositionally biased region" description="Low complexity" evidence="2">
    <location>
        <begin position="347"/>
        <end position="372"/>
    </location>
</feature>
<dbReference type="InterPro" id="IPR025554">
    <property type="entry name" value="DUF4140"/>
</dbReference>
<dbReference type="Proteomes" id="UP000001351">
    <property type="component" value="Chromosome"/>
</dbReference>
<sequence>MGSPLRLHPLLRDFSQEGLPMLVVPSVLDAVTVHADGALCTRVATLSPDQGRLPTQVRILGLPLGLTPGSLRASILQGPPGLAVRDIRPSFDVQLPPELDMPAEHRALEEALEGLARVTSEAERVQREIEALQRLGPSFPKPKAGDDPRDASPTAVLTLGAFVDEELATLHTRKLELERQQRDALAEVELRRRRLQEGSSAVRGQRAVVYRAATLTLSETGAVEGTARLALEYAVKGAHWLPGYELRMPRSLDGGILRMRASVFQRTGEDWTGVKLALSTAELNRRADVPELKALRIGRRQPPPARSGWREPPPGLEELFSGYDAAANRSLPPPPPPPPAKPEVPAPREAPVLPEMDEGAPSMAAAPSMAFPEPMPKASKSSGRRPTGSFAVPQAAVPPPAPGAVPMRSMPRGGGGSFLEKKKRAPLRDTNVRREPDPEDDDVMEELADEAESLGGFGGARHQKEEADSPTELELGGDLLDYGSLELSAASEPGRRGKLHPPASSSQEWRVALTAVNLQVDISTLMIQVSQRTRNAGPPPPPPPWTVPPRQSTPHFDYRYDVEARTDVPSDGTWHTVSVFSAPVGLIAEYLCVPSLEPQVFRSVKVENRTPHALLAGPVDVTLGEEFLMTSPLPTLAPGATQRLGLGVEEAIKVSRNTRFDEASGGVFGGATVLTHRVSLEVANRLGRPVTVELRERVPVVPTGEKDIKVEEAEVKPAWRAPTPLPGETPVEGERAWRVTLQPGEKQGLDASWTIKIPSSKMLQGGNRRT</sequence>
<dbReference type="Pfam" id="PF13600">
    <property type="entry name" value="DUF4140"/>
    <property type="match status" value="1"/>
</dbReference>
<dbReference type="Pfam" id="PF13598">
    <property type="entry name" value="DUF4139"/>
    <property type="match status" value="2"/>
</dbReference>
<dbReference type="PANTHER" id="PTHR31005:SF8">
    <property type="entry name" value="DUF4139 DOMAIN-CONTAINING PROTEIN"/>
    <property type="match status" value="1"/>
</dbReference>
<dbReference type="STRING" id="378806.STAUR_4262"/>
<feature type="coiled-coil region" evidence="1">
    <location>
        <begin position="108"/>
        <end position="135"/>
    </location>
</feature>
<feature type="compositionally biased region" description="Pro residues" evidence="2">
    <location>
        <begin position="301"/>
        <end position="315"/>
    </location>
</feature>
<feature type="domain" description="DUF4139" evidence="3">
    <location>
        <begin position="532"/>
        <end position="758"/>
    </location>
</feature>
<dbReference type="PANTHER" id="PTHR31005">
    <property type="entry name" value="DUF4139 DOMAIN-CONTAINING PROTEIN"/>
    <property type="match status" value="1"/>
</dbReference>